<dbReference type="Proteomes" id="UP000683511">
    <property type="component" value="Chromosome"/>
</dbReference>
<feature type="domain" description="N6 adenine-specific DNA methyltransferase N-terminal" evidence="3">
    <location>
        <begin position="12"/>
        <end position="53"/>
    </location>
</feature>
<proteinExistence type="inferred from homology"/>
<protein>
    <submittedName>
        <fullName evidence="4">N-6 DNA methylase</fullName>
    </submittedName>
</protein>
<keyword evidence="4" id="KW-0489">Methyltransferase</keyword>
<dbReference type="SUPFAM" id="SSF53335">
    <property type="entry name" value="S-adenosyl-L-methionine-dependent methyltransferases"/>
    <property type="match status" value="1"/>
</dbReference>
<dbReference type="AlphaFoldDB" id="A0A975T9W0"/>
<name>A0A975T9W0_9NOST</name>
<comment type="similarity">
    <text evidence="1">Belongs to the N(4)/N(6)-methyltransferase family.</text>
</comment>
<keyword evidence="5" id="KW-1185">Reference proteome</keyword>
<dbReference type="Gene3D" id="1.20.1260.30">
    <property type="match status" value="1"/>
</dbReference>
<evidence type="ECO:0000256" key="2">
    <source>
        <dbReference type="ARBA" id="ARBA00022747"/>
    </source>
</evidence>
<dbReference type="GO" id="GO:0009307">
    <property type="term" value="P:DNA restriction-modification system"/>
    <property type="evidence" value="ECO:0007669"/>
    <property type="project" value="UniProtKB-KW"/>
</dbReference>
<dbReference type="GO" id="GO:0032259">
    <property type="term" value="P:methylation"/>
    <property type="evidence" value="ECO:0007669"/>
    <property type="project" value="UniProtKB-KW"/>
</dbReference>
<evidence type="ECO:0000313" key="4">
    <source>
        <dbReference type="EMBL" id="QXE24817.1"/>
    </source>
</evidence>
<keyword evidence="2" id="KW-0680">Restriction system</keyword>
<organism evidence="4 5">
    <name type="scientific">Richelia sinica FACHB-800</name>
    <dbReference type="NCBI Taxonomy" id="1357546"/>
    <lineage>
        <taxon>Bacteria</taxon>
        <taxon>Bacillati</taxon>
        <taxon>Cyanobacteriota</taxon>
        <taxon>Cyanophyceae</taxon>
        <taxon>Nostocales</taxon>
        <taxon>Nostocaceae</taxon>
        <taxon>Richelia</taxon>
    </lineage>
</organism>
<dbReference type="RefSeq" id="WP_242034201.1">
    <property type="nucleotide sequence ID" value="NZ_CP021056.1"/>
</dbReference>
<dbReference type="GO" id="GO:0008168">
    <property type="term" value="F:methyltransferase activity"/>
    <property type="evidence" value="ECO:0007669"/>
    <property type="project" value="UniProtKB-KW"/>
</dbReference>
<evidence type="ECO:0000256" key="1">
    <source>
        <dbReference type="ARBA" id="ARBA00006594"/>
    </source>
</evidence>
<dbReference type="KEGG" id="rsin:B6N60_03526"/>
<dbReference type="InterPro" id="IPR022749">
    <property type="entry name" value="D12N6_MeTrfase_N"/>
</dbReference>
<sequence length="92" mass="10579">MVERNGNGYKSLENWIWDTACSIRGAQEAAKYKDFILPLIFTKRLCDVFDDELNLTFDTNLLSLEPHLQDYELFTNCCTFKSQITANFGNAS</sequence>
<dbReference type="EMBL" id="CP021056">
    <property type="protein sequence ID" value="QXE24817.1"/>
    <property type="molecule type" value="Genomic_DNA"/>
</dbReference>
<evidence type="ECO:0000313" key="5">
    <source>
        <dbReference type="Proteomes" id="UP000683511"/>
    </source>
</evidence>
<keyword evidence="4" id="KW-0808">Transferase</keyword>
<dbReference type="InterPro" id="IPR029063">
    <property type="entry name" value="SAM-dependent_MTases_sf"/>
</dbReference>
<dbReference type="Pfam" id="PF12161">
    <property type="entry name" value="HsdM_N"/>
    <property type="match status" value="1"/>
</dbReference>
<evidence type="ECO:0000259" key="3">
    <source>
        <dbReference type="Pfam" id="PF12161"/>
    </source>
</evidence>
<dbReference type="InterPro" id="IPR038333">
    <property type="entry name" value="T1MK-like_N_sf"/>
</dbReference>
<gene>
    <name evidence="4" type="ORF">B6N60_03526</name>
</gene>
<reference evidence="4" key="1">
    <citation type="submission" date="2017-04" db="EMBL/GenBank/DDBJ databases">
        <title>Genome deletions in a multicellular cyanobacterial endosymbiont for morphological adaptation in marine diatoms.</title>
        <authorList>
            <person name="Wang Y."/>
            <person name="Gao H."/>
            <person name="Li R."/>
            <person name="Xu X."/>
        </authorList>
    </citation>
    <scope>NUCLEOTIDE SEQUENCE</scope>
    <source>
        <strain evidence="4">FACHB 800</strain>
    </source>
</reference>
<accession>A0A975T9W0</accession>